<accession>A0A4R6LTR0</accession>
<protein>
    <submittedName>
        <fullName evidence="2">Uncharacterized protein</fullName>
    </submittedName>
</protein>
<dbReference type="EMBL" id="NMVO01000014">
    <property type="protein sequence ID" value="OYO12744.1"/>
    <property type="molecule type" value="Genomic_DNA"/>
</dbReference>
<dbReference type="AlphaFoldDB" id="A0A255GIE1"/>
<evidence type="ECO:0000313" key="2">
    <source>
        <dbReference type="EMBL" id="OYO12744.1"/>
    </source>
</evidence>
<keyword evidence="1" id="KW-1133">Transmembrane helix</keyword>
<organism evidence="2 3">
    <name type="scientific">Enemella evansiae</name>
    <dbReference type="NCBI Taxonomy" id="2016499"/>
    <lineage>
        <taxon>Bacteria</taxon>
        <taxon>Bacillati</taxon>
        <taxon>Actinomycetota</taxon>
        <taxon>Actinomycetes</taxon>
        <taxon>Propionibacteriales</taxon>
        <taxon>Propionibacteriaceae</taxon>
        <taxon>Enemella</taxon>
    </lineage>
</organism>
<sequence>MRSARAISLVAGIIVVASPVLGWLGHTDYARTFYGILIGTFVGLMVGVFGPGAATSLTGLIGASIRPLLVLVALALLAWAVIGVIGGQDVLNKTISLVAASIMVAAWVPITRLSGR</sequence>
<keyword evidence="1" id="KW-0472">Membrane</keyword>
<comment type="caution">
    <text evidence="2">The sequence shown here is derived from an EMBL/GenBank/DDBJ whole genome shotgun (WGS) entry which is preliminary data.</text>
</comment>
<keyword evidence="3" id="KW-1185">Reference proteome</keyword>
<reference evidence="2 3" key="1">
    <citation type="submission" date="2017-07" db="EMBL/GenBank/DDBJ databases">
        <title>Draft whole genome sequences of clinical Proprionibacteriaceae strains.</title>
        <authorList>
            <person name="Bernier A.-M."/>
            <person name="Bernard K."/>
            <person name="Domingo M.-C."/>
        </authorList>
    </citation>
    <scope>NUCLEOTIDE SEQUENCE [LARGE SCALE GENOMIC DNA]</scope>
    <source>
        <strain evidence="2 3">NML 030167</strain>
    </source>
</reference>
<feature type="transmembrane region" description="Helical" evidence="1">
    <location>
        <begin position="68"/>
        <end position="88"/>
    </location>
</feature>
<gene>
    <name evidence="2" type="ORF">CGZ94_12605</name>
</gene>
<proteinExistence type="predicted"/>
<evidence type="ECO:0000313" key="3">
    <source>
        <dbReference type="Proteomes" id="UP000215896"/>
    </source>
</evidence>
<feature type="transmembrane region" description="Helical" evidence="1">
    <location>
        <begin position="94"/>
        <end position="113"/>
    </location>
</feature>
<feature type="transmembrane region" description="Helical" evidence="1">
    <location>
        <begin position="32"/>
        <end position="61"/>
    </location>
</feature>
<accession>A0A255GIE1</accession>
<name>A0A255GIE1_9ACTN</name>
<dbReference type="Proteomes" id="UP000215896">
    <property type="component" value="Unassembled WGS sequence"/>
</dbReference>
<evidence type="ECO:0000256" key="1">
    <source>
        <dbReference type="SAM" id="Phobius"/>
    </source>
</evidence>
<keyword evidence="1" id="KW-0812">Transmembrane</keyword>